<evidence type="ECO:0000313" key="4">
    <source>
        <dbReference type="Proteomes" id="UP000620124"/>
    </source>
</evidence>
<accession>A0A8H6Z2N1</accession>
<feature type="compositionally biased region" description="Basic and acidic residues" evidence="1">
    <location>
        <begin position="25"/>
        <end position="39"/>
    </location>
</feature>
<keyword evidence="4" id="KW-1185">Reference proteome</keyword>
<feature type="region of interest" description="Disordered" evidence="1">
    <location>
        <begin position="1"/>
        <end position="82"/>
    </location>
</feature>
<feature type="compositionally biased region" description="Basic and acidic residues" evidence="1">
    <location>
        <begin position="254"/>
        <end position="268"/>
    </location>
</feature>
<organism evidence="3 4">
    <name type="scientific">Mycena venus</name>
    <dbReference type="NCBI Taxonomy" id="2733690"/>
    <lineage>
        <taxon>Eukaryota</taxon>
        <taxon>Fungi</taxon>
        <taxon>Dikarya</taxon>
        <taxon>Basidiomycota</taxon>
        <taxon>Agaricomycotina</taxon>
        <taxon>Agaricomycetes</taxon>
        <taxon>Agaricomycetidae</taxon>
        <taxon>Agaricales</taxon>
        <taxon>Marasmiineae</taxon>
        <taxon>Mycenaceae</taxon>
        <taxon>Mycena</taxon>
    </lineage>
</organism>
<feature type="domain" description="DUF6532" evidence="2">
    <location>
        <begin position="310"/>
        <end position="515"/>
    </location>
</feature>
<evidence type="ECO:0000256" key="1">
    <source>
        <dbReference type="SAM" id="MobiDB-lite"/>
    </source>
</evidence>
<dbReference type="InterPro" id="IPR045341">
    <property type="entry name" value="DUF6532"/>
</dbReference>
<gene>
    <name evidence="3" type="ORF">MVEN_00003900</name>
</gene>
<comment type="caution">
    <text evidence="3">The sequence shown here is derived from an EMBL/GenBank/DDBJ whole genome shotgun (WGS) entry which is preliminary data.</text>
</comment>
<proteinExistence type="predicted"/>
<dbReference type="OrthoDB" id="2840219at2759"/>
<dbReference type="Pfam" id="PF20149">
    <property type="entry name" value="DUF6532"/>
    <property type="match status" value="1"/>
</dbReference>
<evidence type="ECO:0000259" key="2">
    <source>
        <dbReference type="Pfam" id="PF20149"/>
    </source>
</evidence>
<reference evidence="3" key="1">
    <citation type="submission" date="2020-05" db="EMBL/GenBank/DDBJ databases">
        <title>Mycena genomes resolve the evolution of fungal bioluminescence.</title>
        <authorList>
            <person name="Tsai I.J."/>
        </authorList>
    </citation>
    <scope>NUCLEOTIDE SEQUENCE</scope>
    <source>
        <strain evidence="3">CCC161011</strain>
    </source>
</reference>
<feature type="region of interest" description="Disordered" evidence="1">
    <location>
        <begin position="241"/>
        <end position="301"/>
    </location>
</feature>
<sequence length="566" mass="62711">MTYIDFAAQEPVKYGRQHRKSRPTARIETHNQIQAEKENRRKARDARKDENVPQPSQYPKPKPLKTRPQPHGSASAVPLPQVLENTSMDPSRAAMVQAGGLRMPTASDHAPYRTSQLEPELEPRSDFVNSGFGPIDEAERLEMEQDPGADDSGSDDDDGHSRAINIDEGLSAILPGNDEITSTPVNLPGTQRTLVRRIVNHASGTISTPSPVIAYHTPTGPTVPYATNPRRLVRRAHVVNDLMSSSPTPAQKRPFSEVEGGRDERDDSEHGDDSDDDHDSISVTPAGPVSTSGPLRASDLPPARRRIFDRAVGHFHLLVLTQAPYGKDPIEVDKLAVTAWYSGLEELHKTHGYQGTTTPSFQELNLLKKRIHQVKGTTKTLAGEVVLSNKGYPFKQENTPEGIAHNRQLVTSLLTNHAFLSRDPNNRNLPGTLFEHSALQELLNRVCYGDESDSVAVLIPKYFENGLPEKTLAYFATALHSIITEFQTGVRVKARMTAKTWRPVYEKHLRTIEDWKVYTTNSGSHLTQKLQIRMIQNARRFANVDVTPDGDEPVAISVSDFAANEA</sequence>
<dbReference type="EMBL" id="JACAZI010000001">
    <property type="protein sequence ID" value="KAF7371493.1"/>
    <property type="molecule type" value="Genomic_DNA"/>
</dbReference>
<dbReference type="AlphaFoldDB" id="A0A8H6Z2N1"/>
<protein>
    <recommendedName>
        <fullName evidence="2">DUF6532 domain-containing protein</fullName>
    </recommendedName>
</protein>
<feature type="region of interest" description="Disordered" evidence="1">
    <location>
        <begin position="144"/>
        <end position="163"/>
    </location>
</feature>
<feature type="compositionally biased region" description="Acidic residues" evidence="1">
    <location>
        <begin position="144"/>
        <end position="158"/>
    </location>
</feature>
<name>A0A8H6Z2N1_9AGAR</name>
<evidence type="ECO:0000313" key="3">
    <source>
        <dbReference type="EMBL" id="KAF7371493.1"/>
    </source>
</evidence>
<feature type="region of interest" description="Disordered" evidence="1">
    <location>
        <begin position="103"/>
        <end position="133"/>
    </location>
</feature>
<dbReference type="Proteomes" id="UP000620124">
    <property type="component" value="Unassembled WGS sequence"/>
</dbReference>
<feature type="compositionally biased region" description="Acidic residues" evidence="1">
    <location>
        <begin position="269"/>
        <end position="278"/>
    </location>
</feature>